<keyword evidence="7 10" id="KW-0808">Transferase</keyword>
<accession>A0ABV2CXK0</accession>
<comment type="caution">
    <text evidence="11">The sequence shown here is derived from an EMBL/GenBank/DDBJ whole genome shotgun (WGS) entry which is preliminary data.</text>
</comment>
<evidence type="ECO:0000256" key="4">
    <source>
        <dbReference type="ARBA" id="ARBA00015486"/>
    </source>
</evidence>
<evidence type="ECO:0000313" key="11">
    <source>
        <dbReference type="EMBL" id="MET1754330.1"/>
    </source>
</evidence>
<dbReference type="NCBIfam" id="NF000996">
    <property type="entry name" value="PRK00105.1"/>
    <property type="match status" value="1"/>
</dbReference>
<dbReference type="InterPro" id="IPR017846">
    <property type="entry name" value="Nict_dMeBzImd_PRibTrfase_bact"/>
</dbReference>
<sequence>MIAFADARAFLAALDGLPSPSAAATAAAKERQAELTKPGGSLGQLEDLAIFMAGWQDTPRPRVDRVKAVVFAGNHGVAARGVSAFPVEVTAQMVANFAAGGAAINVLARTCGAELSVVPLDLDRPTGDIAQEPAMTEAECLAALNAGAGVVTSDTQLLLVGEMGIGNTTPAAAICAAAFEGNAGQWCGRGSGVDSAGLARKIDAVEQALALHRADCRDPFETLRRLGGREIAAMAGAMLAARLLRLPVLLDGFIACAAIAPLVARQPEFTSHCIAAHCSAEGAHRLLLERFELEPLLDLGLRLGEGSGAALAVPLVRAALATHNEMATFAEAAVTSGG</sequence>
<gene>
    <name evidence="10 11" type="primary">cobT</name>
    <name evidence="11" type="ORF">ABVV53_02460</name>
</gene>
<comment type="function">
    <text evidence="10">Catalyzes the synthesis of alpha-ribazole-5'-phosphate from nicotinate mononucleotide (NAMN) and 5,6-dimethylbenzimidazole (DMB).</text>
</comment>
<dbReference type="InterPro" id="IPR023195">
    <property type="entry name" value="Nict_dMeBzImd_PRibTrfase_N"/>
</dbReference>
<dbReference type="CDD" id="cd02439">
    <property type="entry name" value="DMB-PRT_CobT"/>
    <property type="match status" value="1"/>
</dbReference>
<evidence type="ECO:0000256" key="10">
    <source>
        <dbReference type="HAMAP-Rule" id="MF_00230"/>
    </source>
</evidence>
<comment type="catalytic activity">
    <reaction evidence="9 10">
        <text>5,6-dimethylbenzimidazole + nicotinate beta-D-ribonucleotide = alpha-ribazole 5'-phosphate + nicotinate + H(+)</text>
        <dbReference type="Rhea" id="RHEA:11196"/>
        <dbReference type="ChEBI" id="CHEBI:15378"/>
        <dbReference type="ChEBI" id="CHEBI:15890"/>
        <dbReference type="ChEBI" id="CHEBI:32544"/>
        <dbReference type="ChEBI" id="CHEBI:57502"/>
        <dbReference type="ChEBI" id="CHEBI:57918"/>
        <dbReference type="EC" id="2.4.2.21"/>
    </reaction>
</comment>
<evidence type="ECO:0000256" key="1">
    <source>
        <dbReference type="ARBA" id="ARBA00005049"/>
    </source>
</evidence>
<evidence type="ECO:0000313" key="12">
    <source>
        <dbReference type="Proteomes" id="UP001548713"/>
    </source>
</evidence>
<keyword evidence="12" id="KW-1185">Reference proteome</keyword>
<dbReference type="HAMAP" id="MF_00230">
    <property type="entry name" value="CobT"/>
    <property type="match status" value="1"/>
</dbReference>
<keyword evidence="5 10" id="KW-0169">Cobalamin biosynthesis</keyword>
<protein>
    <recommendedName>
        <fullName evidence="4 10">Nicotinate-nucleotide--dimethylbenzimidazole phosphoribosyltransferase</fullName>
        <shortName evidence="10">NN:DBI PRT</shortName>
        <ecNumber evidence="3 10">2.4.2.21</ecNumber>
    </recommendedName>
    <alternativeName>
        <fullName evidence="8 10">N(1)-alpha-phosphoribosyltransferase</fullName>
    </alternativeName>
</protein>
<evidence type="ECO:0000256" key="3">
    <source>
        <dbReference type="ARBA" id="ARBA00011991"/>
    </source>
</evidence>
<evidence type="ECO:0000256" key="2">
    <source>
        <dbReference type="ARBA" id="ARBA00007110"/>
    </source>
</evidence>
<dbReference type="SUPFAM" id="SSF52733">
    <property type="entry name" value="Nicotinate mononucleotide:5,6-dimethylbenzimidazole phosphoribosyltransferase (CobT)"/>
    <property type="match status" value="1"/>
</dbReference>
<comment type="similarity">
    <text evidence="2 10">Belongs to the CobT family.</text>
</comment>
<dbReference type="PANTHER" id="PTHR43463:SF1">
    <property type="entry name" value="NICOTINATE-NUCLEOTIDE--DIMETHYLBENZIMIDAZOLE PHOSPHORIBOSYLTRANSFERASE"/>
    <property type="match status" value="1"/>
</dbReference>
<dbReference type="Pfam" id="PF02277">
    <property type="entry name" value="DBI_PRT"/>
    <property type="match status" value="1"/>
</dbReference>
<dbReference type="GO" id="GO:0008939">
    <property type="term" value="F:nicotinate-nucleotide-dimethylbenzimidazole phosphoribosyltransferase activity"/>
    <property type="evidence" value="ECO:0007669"/>
    <property type="project" value="UniProtKB-EC"/>
</dbReference>
<dbReference type="PANTHER" id="PTHR43463">
    <property type="entry name" value="NICOTINATE-NUCLEOTIDE--DIMETHYLBENZIMIDAZOLE PHOSPHORIBOSYLTRANSFERASE"/>
    <property type="match status" value="1"/>
</dbReference>
<comment type="pathway">
    <text evidence="1 10">Nucleoside biosynthesis; alpha-ribazole biosynthesis; alpha-ribazole from 5,6-dimethylbenzimidazole: step 1/2.</text>
</comment>
<dbReference type="Proteomes" id="UP001548713">
    <property type="component" value="Unassembled WGS sequence"/>
</dbReference>
<dbReference type="EC" id="2.4.2.21" evidence="3 10"/>
<dbReference type="NCBIfam" id="TIGR03160">
    <property type="entry name" value="cobT_DBIPRT"/>
    <property type="match status" value="1"/>
</dbReference>
<evidence type="ECO:0000256" key="7">
    <source>
        <dbReference type="ARBA" id="ARBA00022679"/>
    </source>
</evidence>
<dbReference type="InterPro" id="IPR003200">
    <property type="entry name" value="Nict_dMeBzImd_PRibTrfase"/>
</dbReference>
<feature type="active site" description="Proton acceptor" evidence="10">
    <location>
        <position position="305"/>
    </location>
</feature>
<evidence type="ECO:0000256" key="6">
    <source>
        <dbReference type="ARBA" id="ARBA00022676"/>
    </source>
</evidence>
<dbReference type="Gene3D" id="1.10.1610.10">
    <property type="match status" value="1"/>
</dbReference>
<evidence type="ECO:0000256" key="8">
    <source>
        <dbReference type="ARBA" id="ARBA00030686"/>
    </source>
</evidence>
<name>A0ABV2CXK0_9SPHN</name>
<dbReference type="Gene3D" id="3.40.50.10210">
    <property type="match status" value="1"/>
</dbReference>
<keyword evidence="6 10" id="KW-0328">Glycosyltransferase</keyword>
<dbReference type="InterPro" id="IPR036087">
    <property type="entry name" value="Nict_dMeBzImd_PRibTrfase_sf"/>
</dbReference>
<evidence type="ECO:0000256" key="9">
    <source>
        <dbReference type="ARBA" id="ARBA00047340"/>
    </source>
</evidence>
<dbReference type="EMBL" id="JBEWLY010000007">
    <property type="protein sequence ID" value="MET1754330.1"/>
    <property type="molecule type" value="Genomic_DNA"/>
</dbReference>
<evidence type="ECO:0000256" key="5">
    <source>
        <dbReference type="ARBA" id="ARBA00022573"/>
    </source>
</evidence>
<reference evidence="11 12" key="1">
    <citation type="submission" date="2024-07" db="EMBL/GenBank/DDBJ databases">
        <title>Novosphingobium kalidii RD2P27.</title>
        <authorList>
            <person name="Sun J.-Q."/>
        </authorList>
    </citation>
    <scope>NUCLEOTIDE SEQUENCE [LARGE SCALE GENOMIC DNA]</scope>
    <source>
        <strain evidence="11 12">RD2P27</strain>
    </source>
</reference>
<dbReference type="RefSeq" id="WP_353982735.1">
    <property type="nucleotide sequence ID" value="NZ_JBEWLY010000007.1"/>
</dbReference>
<proteinExistence type="inferred from homology"/>
<organism evidence="11 12">
    <name type="scientific">Novosphingobium kalidii</name>
    <dbReference type="NCBI Taxonomy" id="3230299"/>
    <lineage>
        <taxon>Bacteria</taxon>
        <taxon>Pseudomonadati</taxon>
        <taxon>Pseudomonadota</taxon>
        <taxon>Alphaproteobacteria</taxon>
        <taxon>Sphingomonadales</taxon>
        <taxon>Sphingomonadaceae</taxon>
        <taxon>Novosphingobium</taxon>
    </lineage>
</organism>